<keyword evidence="5" id="KW-0812">Transmembrane</keyword>
<protein>
    <recommendedName>
        <fullName evidence="6">GRF-type domain-containing protein</fullName>
    </recommendedName>
</protein>
<dbReference type="GO" id="GO:0008270">
    <property type="term" value="F:zinc ion binding"/>
    <property type="evidence" value="ECO:0007669"/>
    <property type="project" value="UniProtKB-KW"/>
</dbReference>
<organism evidence="7 8">
    <name type="scientific">Thlaspi arvense</name>
    <name type="common">Field penny-cress</name>
    <dbReference type="NCBI Taxonomy" id="13288"/>
    <lineage>
        <taxon>Eukaryota</taxon>
        <taxon>Viridiplantae</taxon>
        <taxon>Streptophyta</taxon>
        <taxon>Embryophyta</taxon>
        <taxon>Tracheophyta</taxon>
        <taxon>Spermatophyta</taxon>
        <taxon>Magnoliopsida</taxon>
        <taxon>eudicotyledons</taxon>
        <taxon>Gunneridae</taxon>
        <taxon>Pentapetalae</taxon>
        <taxon>rosids</taxon>
        <taxon>malvids</taxon>
        <taxon>Brassicales</taxon>
        <taxon>Brassicaceae</taxon>
        <taxon>Thlaspideae</taxon>
        <taxon>Thlaspi</taxon>
    </lineage>
</organism>
<keyword evidence="5" id="KW-1133">Transmembrane helix</keyword>
<evidence type="ECO:0000256" key="1">
    <source>
        <dbReference type="ARBA" id="ARBA00022723"/>
    </source>
</evidence>
<feature type="domain" description="GRF-type" evidence="6">
    <location>
        <begin position="40"/>
        <end position="81"/>
    </location>
</feature>
<evidence type="ECO:0000256" key="3">
    <source>
        <dbReference type="ARBA" id="ARBA00022833"/>
    </source>
</evidence>
<dbReference type="PANTHER" id="PTHR33248">
    <property type="entry name" value="ZINC ION-BINDING PROTEIN"/>
    <property type="match status" value="1"/>
</dbReference>
<evidence type="ECO:0000313" key="7">
    <source>
        <dbReference type="EMBL" id="CAH2034701.1"/>
    </source>
</evidence>
<keyword evidence="2 4" id="KW-0863">Zinc-finger</keyword>
<reference evidence="7 8" key="1">
    <citation type="submission" date="2022-03" db="EMBL/GenBank/DDBJ databases">
        <authorList>
            <person name="Nunn A."/>
            <person name="Chopra R."/>
            <person name="Nunn A."/>
            <person name="Contreras Garrido A."/>
        </authorList>
    </citation>
    <scope>NUCLEOTIDE SEQUENCE [LARGE SCALE GENOMIC DNA]</scope>
</reference>
<name>A0AAU9RB32_THLAR</name>
<dbReference type="Proteomes" id="UP000836841">
    <property type="component" value="Chromosome 1"/>
</dbReference>
<keyword evidence="1" id="KW-0479">Metal-binding</keyword>
<evidence type="ECO:0000256" key="4">
    <source>
        <dbReference type="PROSITE-ProRule" id="PRU01343"/>
    </source>
</evidence>
<keyword evidence="5" id="KW-0472">Membrane</keyword>
<dbReference type="Pfam" id="PF06839">
    <property type="entry name" value="Zn_ribbon_GRF"/>
    <property type="match status" value="1"/>
</dbReference>
<dbReference type="PROSITE" id="PS51999">
    <property type="entry name" value="ZF_GRF"/>
    <property type="match status" value="1"/>
</dbReference>
<feature type="transmembrane region" description="Helical" evidence="5">
    <location>
        <begin position="153"/>
        <end position="171"/>
    </location>
</feature>
<accession>A0AAU9RB32</accession>
<dbReference type="EMBL" id="OU466857">
    <property type="protein sequence ID" value="CAH2034701.1"/>
    <property type="molecule type" value="Genomic_DNA"/>
</dbReference>
<proteinExistence type="predicted"/>
<evidence type="ECO:0000259" key="6">
    <source>
        <dbReference type="PROSITE" id="PS51999"/>
    </source>
</evidence>
<gene>
    <name evidence="7" type="ORF">TAV2_LOCUS335</name>
</gene>
<keyword evidence="8" id="KW-1185">Reference proteome</keyword>
<evidence type="ECO:0000256" key="2">
    <source>
        <dbReference type="ARBA" id="ARBA00022771"/>
    </source>
</evidence>
<dbReference type="InterPro" id="IPR010666">
    <property type="entry name" value="Znf_GRF"/>
</dbReference>
<sequence>MGIHSYTQPSSSTDSDSSGIRRRLARHVVPINEYGILTQCYCGARAILDTCRSTMDPGRRFFTCPNVGDGNCHIWKWLNEGILEELTTIKNDYETVLDKLELFTYIDDFYIAKAEIDQLKQDKIQTDDKIAMLAKTVDDLKKNKTGITSCSRMHMAITAVVLVIALTIMMFK</sequence>
<evidence type="ECO:0000256" key="5">
    <source>
        <dbReference type="SAM" id="Phobius"/>
    </source>
</evidence>
<evidence type="ECO:0000313" key="8">
    <source>
        <dbReference type="Proteomes" id="UP000836841"/>
    </source>
</evidence>
<keyword evidence="3" id="KW-0862">Zinc</keyword>
<dbReference type="AlphaFoldDB" id="A0AAU9RB32"/>